<feature type="transmembrane region" description="Helical" evidence="1">
    <location>
        <begin position="7"/>
        <end position="28"/>
    </location>
</feature>
<dbReference type="RefSeq" id="WP_075866133.1">
    <property type="nucleotide sequence ID" value="NZ_BDJL01000118.1"/>
</dbReference>
<dbReference type="AlphaFoldDB" id="A0A1L8D444"/>
<dbReference type="EMBL" id="BDJL01000118">
    <property type="protein sequence ID" value="GAV25939.1"/>
    <property type="molecule type" value="Genomic_DNA"/>
</dbReference>
<accession>A0A1L8D444</accession>
<sequence>MLKDDKGYILLTVLVIGIIFAILATGLFNLSLNEKSISNVNLGKEQAYYYAEAGLELAVYALEKDPQKFLRQNLTLDEFSNLPVGNGKIEQVTSQISSVSGSVYTILLESKGVAANGAKKTVQAKVAVSLGTAQNLNLNNFTLFLNNNTPNLNFNKKAEVSGNLVVPGEIVLEADDIAGAVYGQNVTVLRGQGNSSITITKIYYTNSVNTNGLNIPTEKIANLFSTLNLNFDDSYLRSLPEVYILNNNKFSLSPSYSGKIIYLIPPNPKEVVEIDNNSSYQYNGNYLIISPNTIEIESSYSRANNNSTLTIISINGDIELEKKIDITANLIALNGSLEYHDNSGKATVTGVVLVNNINKKENNNNVKAKLIYDPYNNLTNILKPFLNKNSEIKILEWKELYSVY</sequence>
<protein>
    <recommendedName>
        <fullName evidence="4">Type 4 fimbrial biogenesis protein PilX N-terminal domain-containing protein</fullName>
    </recommendedName>
</protein>
<keyword evidence="1" id="KW-0472">Membrane</keyword>
<proteinExistence type="predicted"/>
<keyword evidence="1" id="KW-1133">Transmembrane helix</keyword>
<comment type="caution">
    <text evidence="2">The sequence shown here is derived from an EMBL/GenBank/DDBJ whole genome shotgun (WGS) entry which is preliminary data.</text>
</comment>
<evidence type="ECO:0000256" key="1">
    <source>
        <dbReference type="SAM" id="Phobius"/>
    </source>
</evidence>
<dbReference type="Proteomes" id="UP000187338">
    <property type="component" value="Unassembled WGS sequence"/>
</dbReference>
<name>A0A1L8D444_9THEO</name>
<keyword evidence="3" id="KW-1185">Reference proteome</keyword>
<evidence type="ECO:0000313" key="2">
    <source>
        <dbReference type="EMBL" id="GAV25939.1"/>
    </source>
</evidence>
<organism evidence="2 3">
    <name type="scientific">Carboxydothermus islandicus</name>
    <dbReference type="NCBI Taxonomy" id="661089"/>
    <lineage>
        <taxon>Bacteria</taxon>
        <taxon>Bacillati</taxon>
        <taxon>Bacillota</taxon>
        <taxon>Clostridia</taxon>
        <taxon>Thermoanaerobacterales</taxon>
        <taxon>Thermoanaerobacteraceae</taxon>
        <taxon>Carboxydothermus</taxon>
    </lineage>
</organism>
<evidence type="ECO:0000313" key="3">
    <source>
        <dbReference type="Proteomes" id="UP000187338"/>
    </source>
</evidence>
<reference evidence="3" key="1">
    <citation type="submission" date="2016-12" db="EMBL/GenBank/DDBJ databases">
        <title>Draft Genome Sequences od Carboxydothermus pertinax and islandicus, Hydrogenogenic Carboxydotrophic Bacteria.</title>
        <authorList>
            <person name="Fukuyama Y."/>
            <person name="Ohmae K."/>
            <person name="Yoneda Y."/>
            <person name="Yoshida T."/>
            <person name="Sako Y."/>
        </authorList>
    </citation>
    <scope>NUCLEOTIDE SEQUENCE [LARGE SCALE GENOMIC DNA]</scope>
    <source>
        <strain evidence="3">SET</strain>
    </source>
</reference>
<keyword evidence="1" id="KW-0812">Transmembrane</keyword>
<gene>
    <name evidence="2" type="ORF">ciss_18720</name>
</gene>
<dbReference type="STRING" id="661089.ciss_18720"/>
<dbReference type="OrthoDB" id="1722314at2"/>
<evidence type="ECO:0008006" key="4">
    <source>
        <dbReference type="Google" id="ProtNLM"/>
    </source>
</evidence>